<proteinExistence type="predicted"/>
<evidence type="ECO:0000259" key="2">
    <source>
        <dbReference type="PROSITE" id="PS51462"/>
    </source>
</evidence>
<feature type="domain" description="Nudix hydrolase" evidence="2">
    <location>
        <begin position="10"/>
        <end position="129"/>
    </location>
</feature>
<dbReference type="InterPro" id="IPR020084">
    <property type="entry name" value="NUDIX_hydrolase_CS"/>
</dbReference>
<name>A0A3G5A294_9VIRU</name>
<dbReference type="PRINTS" id="PR00502">
    <property type="entry name" value="NUDIXFAMILY"/>
</dbReference>
<dbReference type="PANTHER" id="PTHR23114:SF17">
    <property type="entry name" value="M7GPPPN-MRNA HYDROLASE"/>
    <property type="match status" value="1"/>
</dbReference>
<feature type="non-terminal residue" evidence="3">
    <location>
        <position position="143"/>
    </location>
</feature>
<evidence type="ECO:0000313" key="3">
    <source>
        <dbReference type="EMBL" id="AYV80311.1"/>
    </source>
</evidence>
<dbReference type="PROSITE" id="PS00893">
    <property type="entry name" value="NUDIX_BOX"/>
    <property type="match status" value="1"/>
</dbReference>
<dbReference type="InterPro" id="IPR000086">
    <property type="entry name" value="NUDIX_hydrolase_dom"/>
</dbReference>
<dbReference type="InterPro" id="IPR020476">
    <property type="entry name" value="Nudix_hydrolase"/>
</dbReference>
<keyword evidence="1 3" id="KW-0378">Hydrolase</keyword>
<accession>A0A3G5A294</accession>
<gene>
    <name evidence="3" type="ORF">Gaeavirus30_1</name>
</gene>
<dbReference type="InterPro" id="IPR015797">
    <property type="entry name" value="NUDIX_hydrolase-like_dom_sf"/>
</dbReference>
<reference evidence="3" key="1">
    <citation type="submission" date="2018-10" db="EMBL/GenBank/DDBJ databases">
        <title>Hidden diversity of soil giant viruses.</title>
        <authorList>
            <person name="Schulz F."/>
            <person name="Alteio L."/>
            <person name="Goudeau D."/>
            <person name="Ryan E.M."/>
            <person name="Malmstrom R.R."/>
            <person name="Blanchard J."/>
            <person name="Woyke T."/>
        </authorList>
    </citation>
    <scope>NUCLEOTIDE SEQUENCE</scope>
    <source>
        <strain evidence="3">GAV1</strain>
    </source>
</reference>
<protein>
    <submittedName>
        <fullName evidence="3">NUDIX hydrolase</fullName>
    </submittedName>
</protein>
<dbReference type="PANTHER" id="PTHR23114">
    <property type="entry name" value="M7GPPPN-MRNA HYDROLASE"/>
    <property type="match status" value="1"/>
</dbReference>
<organism evidence="3">
    <name type="scientific">Gaeavirus sp</name>
    <dbReference type="NCBI Taxonomy" id="2487767"/>
    <lineage>
        <taxon>Viruses</taxon>
        <taxon>Varidnaviria</taxon>
        <taxon>Bamfordvirae</taxon>
        <taxon>Nucleocytoviricota</taxon>
        <taxon>Megaviricetes</taxon>
        <taxon>Imitervirales</taxon>
        <taxon>Mimiviridae</taxon>
        <taxon>Klosneuvirinae</taxon>
    </lineage>
</organism>
<dbReference type="GO" id="GO:0016787">
    <property type="term" value="F:hydrolase activity"/>
    <property type="evidence" value="ECO:0007669"/>
    <property type="project" value="UniProtKB-KW"/>
</dbReference>
<dbReference type="Pfam" id="PF00293">
    <property type="entry name" value="NUDIX"/>
    <property type="match status" value="1"/>
</dbReference>
<sequence>MNKSSSSSFNKSTSYGGIIKCSSTGRYLLVQGRSTGKWSFPKGHIEPNETPHDCAKREIYEETGLTINNIQNKKLIRLSSYSYYSITLNKEYPTKQIDTNEILDIKWFLPEETIELDKNKDVYTFFSRLLTVKNNTNVHPNIR</sequence>
<dbReference type="EMBL" id="MK072228">
    <property type="protein sequence ID" value="AYV80311.1"/>
    <property type="molecule type" value="Genomic_DNA"/>
</dbReference>
<dbReference type="SUPFAM" id="SSF55811">
    <property type="entry name" value="Nudix"/>
    <property type="match status" value="1"/>
</dbReference>
<dbReference type="GO" id="GO:0000290">
    <property type="term" value="P:deadenylation-dependent decapping of nuclear-transcribed mRNA"/>
    <property type="evidence" value="ECO:0007669"/>
    <property type="project" value="TreeGrafter"/>
</dbReference>
<evidence type="ECO:0000256" key="1">
    <source>
        <dbReference type="ARBA" id="ARBA00022801"/>
    </source>
</evidence>
<dbReference type="PROSITE" id="PS51462">
    <property type="entry name" value="NUDIX"/>
    <property type="match status" value="1"/>
</dbReference>
<dbReference type="Gene3D" id="3.90.79.10">
    <property type="entry name" value="Nucleoside Triphosphate Pyrophosphohydrolase"/>
    <property type="match status" value="1"/>
</dbReference>